<evidence type="ECO:0000256" key="6">
    <source>
        <dbReference type="SAM" id="MobiDB-lite"/>
    </source>
</evidence>
<dbReference type="Proteomes" id="UP000007797">
    <property type="component" value="Unassembled WGS sequence"/>
</dbReference>
<gene>
    <name evidence="10" type="primary">rad4</name>
    <name evidence="10" type="ORF">DFA_03564</name>
</gene>
<dbReference type="RefSeq" id="XP_004363166.1">
    <property type="nucleotide sequence ID" value="XM_004363109.1"/>
</dbReference>
<proteinExistence type="inferred from homology"/>
<feature type="compositionally biased region" description="Basic and acidic residues" evidence="6">
    <location>
        <begin position="391"/>
        <end position="404"/>
    </location>
</feature>
<comment type="similarity">
    <text evidence="2">Belongs to the XPC family.</text>
</comment>
<keyword evidence="11" id="KW-1185">Reference proteome</keyword>
<sequence length="789" mass="89993">MNDSQDDDIIFEEVIIEQEQEQDHNNTTNENDKDDGDDQSYDDIEWDQVGGGEDNNNNGVNVNIEFGQDGETQELDSDNPFGENIGLSTTSTTTSTTSTNQSSLSPNISSNNMDLDDGLMDISIEIDTTKKKRASSNQVRYSKHQKLKIMNLHKSVLLCFILNFKHTLTTLEDDMIKSLVFSSIPQDIYQLVDSFQSQQQQQKENGSRKKKTNTTVNFNEMISDTIQWFRKQYKLDQQLDKLSKNDPNNNNNNNNNKKKEVIDVDNDICQLIGLTCRMVTFINPPLATPETPTKQKKLQSSLSPTLKRSTSAPEKIKKKQSPKKSSSPKKQQEEEEESDLSESDIESDYTPPLKVTSRQKAIQRSKSAPTISPKKKLIKKRKSITVDDSSSSDKSDKKKDEKKNNNNNPITVEVEESDLKIVGYWIEILDINQNKWISVDIINNRIDQPQLMEPQNCPFGYVVSFNNNQFKDITSKYTNNVVVSHIKRLPNAQLSWWTDLLEKQETKDNDKKNNTNMNIQDNADKFDQQLIRDKEIKSENFPTSFSAFKSHPLYILEKDIPKYSSLEPNAKSIGKFKDSFIYHRSSVKVLHVPDKWIQAGRMIMEGEQPVKVVKGKSGSSPTAMLFGEWQTMVYQQPIIKNGLVPTNSFGNVYLFKPEMIPIGGVHLKMGGLMRIARKLNISVGPALVGWENWGRRPHPKIEGVVVAKENAKTLTEAWIQDQQIRNEKEEKKQREEIIARWRRFTKGLLIGTYVENTYGSGAIDNTSTSKLFADDDENNPFKEETTSTK</sequence>
<dbReference type="OrthoDB" id="300780at2759"/>
<dbReference type="Pfam" id="PF03835">
    <property type="entry name" value="Rad4"/>
    <property type="match status" value="1"/>
</dbReference>
<feature type="domain" description="Rad4 beta-hairpin" evidence="7">
    <location>
        <begin position="537"/>
        <end position="588"/>
    </location>
</feature>
<dbReference type="AlphaFoldDB" id="F4PI32"/>
<dbReference type="GO" id="GO:0003697">
    <property type="term" value="F:single-stranded DNA binding"/>
    <property type="evidence" value="ECO:0007669"/>
    <property type="project" value="TreeGrafter"/>
</dbReference>
<evidence type="ECO:0000256" key="3">
    <source>
        <dbReference type="ARBA" id="ARBA00022763"/>
    </source>
</evidence>
<feature type="compositionally biased region" description="Acidic residues" evidence="6">
    <location>
        <begin position="32"/>
        <end position="46"/>
    </location>
</feature>
<feature type="compositionally biased region" description="Polar residues" evidence="6">
    <location>
        <begin position="298"/>
        <end position="312"/>
    </location>
</feature>
<keyword evidence="4" id="KW-0234">DNA repair</keyword>
<evidence type="ECO:0000256" key="1">
    <source>
        <dbReference type="ARBA" id="ARBA00004123"/>
    </source>
</evidence>
<dbReference type="EMBL" id="GL883006">
    <property type="protein sequence ID" value="EGG25315.1"/>
    <property type="molecule type" value="Genomic_DNA"/>
</dbReference>
<dbReference type="InterPro" id="IPR042488">
    <property type="entry name" value="Rad4_BHD3_sf"/>
</dbReference>
<dbReference type="Pfam" id="PF10403">
    <property type="entry name" value="BHD_1"/>
    <property type="match status" value="1"/>
</dbReference>
<feature type="region of interest" description="Disordered" evidence="6">
    <location>
        <begin position="15"/>
        <end position="115"/>
    </location>
</feature>
<dbReference type="PANTHER" id="PTHR12135:SF0">
    <property type="entry name" value="DNA REPAIR PROTEIN COMPLEMENTING XP-C CELLS"/>
    <property type="match status" value="1"/>
</dbReference>
<dbReference type="GO" id="GO:0005737">
    <property type="term" value="C:cytoplasm"/>
    <property type="evidence" value="ECO:0007669"/>
    <property type="project" value="TreeGrafter"/>
</dbReference>
<dbReference type="InterPro" id="IPR018327">
    <property type="entry name" value="BHD_2"/>
</dbReference>
<evidence type="ECO:0000259" key="8">
    <source>
        <dbReference type="SMART" id="SM01031"/>
    </source>
</evidence>
<dbReference type="GO" id="GO:0006289">
    <property type="term" value="P:nucleotide-excision repair"/>
    <property type="evidence" value="ECO:0007669"/>
    <property type="project" value="InterPro"/>
</dbReference>
<feature type="compositionally biased region" description="Low complexity" evidence="6">
    <location>
        <begin position="88"/>
        <end position="105"/>
    </location>
</feature>
<keyword evidence="5" id="KW-0539">Nucleus</keyword>
<dbReference type="GeneID" id="14877021"/>
<comment type="subcellular location">
    <subcellularLocation>
        <location evidence="1">Nucleus</location>
    </subcellularLocation>
</comment>
<evidence type="ECO:0000256" key="5">
    <source>
        <dbReference type="ARBA" id="ARBA00023242"/>
    </source>
</evidence>
<keyword evidence="3" id="KW-0227">DNA damage</keyword>
<dbReference type="InterPro" id="IPR036985">
    <property type="entry name" value="Transglutaminase-like_sf"/>
</dbReference>
<feature type="domain" description="Rad4 beta-hairpin" evidence="8">
    <location>
        <begin position="590"/>
        <end position="637"/>
    </location>
</feature>
<feature type="compositionally biased region" description="Low complexity" evidence="6">
    <location>
        <begin position="54"/>
        <end position="63"/>
    </location>
</feature>
<evidence type="ECO:0000313" key="11">
    <source>
        <dbReference type="Proteomes" id="UP000007797"/>
    </source>
</evidence>
<evidence type="ECO:0000259" key="9">
    <source>
        <dbReference type="SMART" id="SM01032"/>
    </source>
</evidence>
<dbReference type="GO" id="GO:0006298">
    <property type="term" value="P:mismatch repair"/>
    <property type="evidence" value="ECO:0007669"/>
    <property type="project" value="TreeGrafter"/>
</dbReference>
<dbReference type="Pfam" id="PF10405">
    <property type="entry name" value="BHD_3"/>
    <property type="match status" value="1"/>
</dbReference>
<dbReference type="Gene3D" id="3.90.260.10">
    <property type="entry name" value="Transglutaminase-like"/>
    <property type="match status" value="1"/>
</dbReference>
<dbReference type="OMA" id="CGYLIFN"/>
<protein>
    <submittedName>
        <fullName evidence="10">DNA repair protein Rad4 family protein</fullName>
    </submittedName>
</protein>
<dbReference type="GO" id="GO:0000111">
    <property type="term" value="C:nucleotide-excision repair factor 2 complex"/>
    <property type="evidence" value="ECO:0007669"/>
    <property type="project" value="TreeGrafter"/>
</dbReference>
<name>F4PI32_CACFS</name>
<accession>F4PI32</accession>
<dbReference type="GO" id="GO:0003684">
    <property type="term" value="F:damaged DNA binding"/>
    <property type="evidence" value="ECO:0007669"/>
    <property type="project" value="InterPro"/>
</dbReference>
<dbReference type="SMART" id="SM01032">
    <property type="entry name" value="BHD_3"/>
    <property type="match status" value="1"/>
</dbReference>
<evidence type="ECO:0000256" key="4">
    <source>
        <dbReference type="ARBA" id="ARBA00023204"/>
    </source>
</evidence>
<dbReference type="Gene3D" id="3.30.70.2460">
    <property type="entry name" value="Rad4, beta-hairpin domain BHD3"/>
    <property type="match status" value="1"/>
</dbReference>
<reference evidence="11" key="1">
    <citation type="journal article" date="2011" name="Genome Res.">
        <title>Phylogeny-wide analysis of social amoeba genomes highlights ancient origins for complex intercellular communication.</title>
        <authorList>
            <person name="Heidel A.J."/>
            <person name="Lawal H.M."/>
            <person name="Felder M."/>
            <person name="Schilde C."/>
            <person name="Helps N.R."/>
            <person name="Tunggal B."/>
            <person name="Rivero F."/>
            <person name="John U."/>
            <person name="Schleicher M."/>
            <person name="Eichinger L."/>
            <person name="Platzer M."/>
            <person name="Noegel A.A."/>
            <person name="Schaap P."/>
            <person name="Gloeckner G."/>
        </authorList>
    </citation>
    <scope>NUCLEOTIDE SEQUENCE [LARGE SCALE GENOMIC DNA]</scope>
    <source>
        <strain evidence="11">SH3</strain>
    </source>
</reference>
<dbReference type="KEGG" id="dfa:DFA_03564"/>
<dbReference type="InterPro" id="IPR038765">
    <property type="entry name" value="Papain-like_cys_pep_sf"/>
</dbReference>
<dbReference type="Gene3D" id="2.20.20.110">
    <property type="entry name" value="Rad4, beta-hairpin domain BHD1"/>
    <property type="match status" value="1"/>
</dbReference>
<feature type="region of interest" description="Disordered" evidence="6">
    <location>
        <begin position="285"/>
        <end position="409"/>
    </location>
</feature>
<dbReference type="InterPro" id="IPR018326">
    <property type="entry name" value="Rad4_beta-hairpin_dom1"/>
</dbReference>
<dbReference type="STRING" id="1054147.F4PI32"/>
<dbReference type="PANTHER" id="PTHR12135">
    <property type="entry name" value="DNA REPAIR PROTEIN XP-C / RAD4"/>
    <property type="match status" value="1"/>
</dbReference>
<feature type="compositionally biased region" description="Basic residues" evidence="6">
    <location>
        <begin position="373"/>
        <end position="383"/>
    </location>
</feature>
<dbReference type="SMART" id="SM01030">
    <property type="entry name" value="BHD_1"/>
    <property type="match status" value="1"/>
</dbReference>
<dbReference type="SMART" id="SM01031">
    <property type="entry name" value="BHD_2"/>
    <property type="match status" value="1"/>
</dbReference>
<dbReference type="SUPFAM" id="SSF54001">
    <property type="entry name" value="Cysteine proteinases"/>
    <property type="match status" value="1"/>
</dbReference>
<dbReference type="FunFam" id="3.30.70.2460:FF:000001">
    <property type="entry name" value="DNA repair protein Rad4 family"/>
    <property type="match status" value="1"/>
</dbReference>
<feature type="compositionally biased region" description="Acidic residues" evidence="6">
    <location>
        <begin position="333"/>
        <end position="347"/>
    </location>
</feature>
<evidence type="ECO:0000313" key="10">
    <source>
        <dbReference type="EMBL" id="EGG25315.1"/>
    </source>
</evidence>
<feature type="domain" description="Rad4 beta-hairpin" evidence="9">
    <location>
        <begin position="644"/>
        <end position="718"/>
    </location>
</feature>
<feature type="region of interest" description="Disordered" evidence="6">
    <location>
        <begin position="768"/>
        <end position="789"/>
    </location>
</feature>
<dbReference type="InterPro" id="IPR018325">
    <property type="entry name" value="Rad4/PNGase_transGLS-fold"/>
</dbReference>
<feature type="compositionally biased region" description="Basic and acidic residues" evidence="6">
    <location>
        <begin position="779"/>
        <end position="789"/>
    </location>
</feature>
<dbReference type="InterPro" id="IPR004583">
    <property type="entry name" value="DNA_repair_Rad4"/>
</dbReference>
<dbReference type="InterPro" id="IPR018328">
    <property type="entry name" value="Rad4_beta-hairpin_dom3"/>
</dbReference>
<feature type="compositionally biased region" description="Polar residues" evidence="6">
    <location>
        <begin position="356"/>
        <end position="370"/>
    </location>
</feature>
<organism evidence="10 11">
    <name type="scientific">Cavenderia fasciculata</name>
    <name type="common">Slime mold</name>
    <name type="synonym">Dictyostelium fasciculatum</name>
    <dbReference type="NCBI Taxonomy" id="261658"/>
    <lineage>
        <taxon>Eukaryota</taxon>
        <taxon>Amoebozoa</taxon>
        <taxon>Evosea</taxon>
        <taxon>Eumycetozoa</taxon>
        <taxon>Dictyostelia</taxon>
        <taxon>Acytosteliales</taxon>
        <taxon>Cavenderiaceae</taxon>
        <taxon>Cavenderia</taxon>
    </lineage>
</organism>
<evidence type="ECO:0000256" key="2">
    <source>
        <dbReference type="ARBA" id="ARBA00009525"/>
    </source>
</evidence>
<evidence type="ECO:0000259" key="7">
    <source>
        <dbReference type="SMART" id="SM01030"/>
    </source>
</evidence>
<dbReference type="GO" id="GO:0071942">
    <property type="term" value="C:XPC complex"/>
    <property type="evidence" value="ECO:0007669"/>
    <property type="project" value="TreeGrafter"/>
</dbReference>